<evidence type="ECO:0000313" key="3">
    <source>
        <dbReference type="EMBL" id="MCW8088389.1"/>
    </source>
</evidence>
<feature type="non-terminal residue" evidence="3">
    <location>
        <position position="103"/>
    </location>
</feature>
<reference evidence="3 4" key="1">
    <citation type="submission" date="2022-10" db="EMBL/GenBank/DDBJ databases">
        <title>Roseococcus glaciei nov., sp. nov., isolated from glacier.</title>
        <authorList>
            <person name="Liu Q."/>
            <person name="Xin Y.-H."/>
        </authorList>
    </citation>
    <scope>NUCLEOTIDE SEQUENCE [LARGE SCALE GENOMIC DNA]</scope>
    <source>
        <strain evidence="3 4">MDT2-1-1</strain>
    </source>
</reference>
<protein>
    <submittedName>
        <fullName evidence="3">Tripartite tricarboxylate transporter substrate-binding protein</fullName>
    </submittedName>
</protein>
<proteinExistence type="inferred from homology"/>
<organism evidence="3 4">
    <name type="scientific">Sabulicella glaciei</name>
    <dbReference type="NCBI Taxonomy" id="2984948"/>
    <lineage>
        <taxon>Bacteria</taxon>
        <taxon>Pseudomonadati</taxon>
        <taxon>Pseudomonadota</taxon>
        <taxon>Alphaproteobacteria</taxon>
        <taxon>Acetobacterales</taxon>
        <taxon>Acetobacteraceae</taxon>
        <taxon>Sabulicella</taxon>
    </lineage>
</organism>
<gene>
    <name evidence="3" type="ORF">OF850_22670</name>
</gene>
<dbReference type="Proteomes" id="UP001526430">
    <property type="component" value="Unassembled WGS sequence"/>
</dbReference>
<keyword evidence="2" id="KW-0732">Signal</keyword>
<dbReference type="PANTHER" id="PTHR42928">
    <property type="entry name" value="TRICARBOXYLATE-BINDING PROTEIN"/>
    <property type="match status" value="1"/>
</dbReference>
<evidence type="ECO:0000313" key="4">
    <source>
        <dbReference type="Proteomes" id="UP001526430"/>
    </source>
</evidence>
<evidence type="ECO:0000256" key="2">
    <source>
        <dbReference type="SAM" id="SignalP"/>
    </source>
</evidence>
<dbReference type="InterPro" id="IPR042100">
    <property type="entry name" value="Bug_dom1"/>
</dbReference>
<dbReference type="InterPro" id="IPR005064">
    <property type="entry name" value="BUG"/>
</dbReference>
<comment type="similarity">
    <text evidence="1">Belongs to the UPF0065 (bug) family.</text>
</comment>
<sequence>MPKIRSRVATLRLLALACCILLLGVPAQAQPAADPGTWAPERPLRLVVPSEPGGSTDVTARLIAERLGPRLGQPVVIENRPGAGGNVAWGQAARATPDGHSLV</sequence>
<feature type="signal peptide" evidence="2">
    <location>
        <begin position="1"/>
        <end position="29"/>
    </location>
</feature>
<comment type="caution">
    <text evidence="3">The sequence shown here is derived from an EMBL/GenBank/DDBJ whole genome shotgun (WGS) entry which is preliminary data.</text>
</comment>
<dbReference type="PANTHER" id="PTHR42928:SF5">
    <property type="entry name" value="BLR1237 PROTEIN"/>
    <property type="match status" value="1"/>
</dbReference>
<accession>A0ABT3P3P0</accession>
<dbReference type="Pfam" id="PF03401">
    <property type="entry name" value="TctC"/>
    <property type="match status" value="1"/>
</dbReference>
<name>A0ABT3P3P0_9PROT</name>
<dbReference type="Gene3D" id="3.40.190.150">
    <property type="entry name" value="Bordetella uptake gene, domain 1"/>
    <property type="match status" value="1"/>
</dbReference>
<dbReference type="EMBL" id="JAPFQI010000036">
    <property type="protein sequence ID" value="MCW8088389.1"/>
    <property type="molecule type" value="Genomic_DNA"/>
</dbReference>
<keyword evidence="4" id="KW-1185">Reference proteome</keyword>
<evidence type="ECO:0000256" key="1">
    <source>
        <dbReference type="ARBA" id="ARBA00006987"/>
    </source>
</evidence>
<dbReference type="RefSeq" id="WP_301592613.1">
    <property type="nucleotide sequence ID" value="NZ_JAPFQI010000036.1"/>
</dbReference>
<feature type="chain" id="PRO_5046547221" evidence="2">
    <location>
        <begin position="30"/>
        <end position="103"/>
    </location>
</feature>